<dbReference type="RefSeq" id="WP_126701044.1">
    <property type="nucleotide sequence ID" value="NZ_RWKW01000058.1"/>
</dbReference>
<accession>A0A429YV14</accession>
<dbReference type="InterPro" id="IPR018677">
    <property type="entry name" value="DUF2157"/>
</dbReference>
<feature type="transmembrane region" description="Helical" evidence="1">
    <location>
        <begin position="330"/>
        <end position="351"/>
    </location>
</feature>
<comment type="caution">
    <text evidence="3">The sequence shown here is derived from an EMBL/GenBank/DDBJ whole genome shotgun (WGS) entry which is preliminary data.</text>
</comment>
<evidence type="ECO:0000256" key="1">
    <source>
        <dbReference type="SAM" id="Phobius"/>
    </source>
</evidence>
<evidence type="ECO:0000313" key="4">
    <source>
        <dbReference type="Proteomes" id="UP000278398"/>
    </source>
</evidence>
<feature type="domain" description="DUF2157" evidence="2">
    <location>
        <begin position="13"/>
        <end position="153"/>
    </location>
</feature>
<feature type="transmembrane region" description="Helical" evidence="1">
    <location>
        <begin position="76"/>
        <end position="95"/>
    </location>
</feature>
<organism evidence="3 4">
    <name type="scientific">Aquibium carbonis</name>
    <dbReference type="NCBI Taxonomy" id="2495581"/>
    <lineage>
        <taxon>Bacteria</taxon>
        <taxon>Pseudomonadati</taxon>
        <taxon>Pseudomonadota</taxon>
        <taxon>Alphaproteobacteria</taxon>
        <taxon>Hyphomicrobiales</taxon>
        <taxon>Phyllobacteriaceae</taxon>
        <taxon>Aquibium</taxon>
    </lineage>
</organism>
<feature type="transmembrane region" description="Helical" evidence="1">
    <location>
        <begin position="199"/>
        <end position="217"/>
    </location>
</feature>
<sequence>MANHHSRMTAEIDRWQADGLIDAETALRLRRDVESRATAGFSFAAVLSAFAALLFGAAILLFVAANWEAFPRLARVGMVLVLVLAGYGFGAVAILRGHPRLAEAGYLVGIAAFGGGMALVGQMYHLSGDETQAVIVWCGAAALSAAILRSSALTAVSVALAVVWMWSEGFDIWRDTSAPSTTLPVLAALWALSWWTRSAVARHFILVSISIYVLLVYMSGGEFLAPVLLAVGAAALFVTAIRLGAKDEQVFGVGGIRIHAMMAFGLAMLLLHVTFGEGAGLAVVALVSFAACIGALVLSRGNDRGVRWLAYLGFGAELCLVYVLTIGTMLGTAGFLLASGLLLALAAAVIVRFERRFKARSQAQEKTP</sequence>
<feature type="transmembrane region" description="Helical" evidence="1">
    <location>
        <begin position="39"/>
        <end position="64"/>
    </location>
</feature>
<feature type="transmembrane region" description="Helical" evidence="1">
    <location>
        <begin position="133"/>
        <end position="166"/>
    </location>
</feature>
<gene>
    <name evidence="3" type="ORF">EJC49_16545</name>
</gene>
<proteinExistence type="predicted"/>
<evidence type="ECO:0000313" key="3">
    <source>
        <dbReference type="EMBL" id="RST85279.1"/>
    </source>
</evidence>
<feature type="transmembrane region" description="Helical" evidence="1">
    <location>
        <begin position="101"/>
        <end position="121"/>
    </location>
</feature>
<reference evidence="3 4" key="1">
    <citation type="submission" date="2018-12" db="EMBL/GenBank/DDBJ databases">
        <title>Mesorhizobium carbonis sp. nov., isolated from coal mine water.</title>
        <authorList>
            <person name="Xin W."/>
            <person name="Xu Z."/>
            <person name="Xiang F."/>
            <person name="Zhang J."/>
            <person name="Xi L."/>
            <person name="Liu J."/>
        </authorList>
    </citation>
    <scope>NUCLEOTIDE SEQUENCE [LARGE SCALE GENOMIC DNA]</scope>
    <source>
        <strain evidence="3 4">B2.3</strain>
    </source>
</reference>
<keyword evidence="4" id="KW-1185">Reference proteome</keyword>
<feature type="transmembrane region" description="Helical" evidence="1">
    <location>
        <begin position="305"/>
        <end position="324"/>
    </location>
</feature>
<keyword evidence="1" id="KW-1133">Transmembrane helix</keyword>
<keyword evidence="1" id="KW-0472">Membrane</keyword>
<dbReference type="Proteomes" id="UP000278398">
    <property type="component" value="Unassembled WGS sequence"/>
</dbReference>
<feature type="transmembrane region" description="Helical" evidence="1">
    <location>
        <begin position="279"/>
        <end position="298"/>
    </location>
</feature>
<name>A0A429YV14_9HYPH</name>
<dbReference type="AlphaFoldDB" id="A0A429YV14"/>
<feature type="transmembrane region" description="Helical" evidence="1">
    <location>
        <begin position="250"/>
        <end position="273"/>
    </location>
</feature>
<dbReference type="EMBL" id="RWKW01000058">
    <property type="protein sequence ID" value="RST85279.1"/>
    <property type="molecule type" value="Genomic_DNA"/>
</dbReference>
<dbReference type="Pfam" id="PF09925">
    <property type="entry name" value="DUF2157"/>
    <property type="match status" value="1"/>
</dbReference>
<dbReference type="OrthoDB" id="7353197at2"/>
<protein>
    <submittedName>
        <fullName evidence="3">DUF2157 domain-containing protein</fullName>
    </submittedName>
</protein>
<keyword evidence="1" id="KW-0812">Transmembrane</keyword>
<evidence type="ECO:0000259" key="2">
    <source>
        <dbReference type="Pfam" id="PF09925"/>
    </source>
</evidence>
<feature type="transmembrane region" description="Helical" evidence="1">
    <location>
        <begin position="223"/>
        <end position="243"/>
    </location>
</feature>